<evidence type="ECO:0000259" key="2">
    <source>
        <dbReference type="Pfam" id="PF04073"/>
    </source>
</evidence>
<dbReference type="FunFam" id="3.90.960.10:FF:000005">
    <property type="entry name" value="Putative prolyl-tRNA synthetase"/>
    <property type="match status" value="1"/>
</dbReference>
<dbReference type="Proteomes" id="UP000233293">
    <property type="component" value="Unassembled WGS sequence"/>
</dbReference>
<dbReference type="Pfam" id="PF04073">
    <property type="entry name" value="tRNA_edit"/>
    <property type="match status" value="1"/>
</dbReference>
<dbReference type="GO" id="GO:0004812">
    <property type="term" value="F:aminoacyl-tRNA ligase activity"/>
    <property type="evidence" value="ECO:0007669"/>
    <property type="project" value="UniProtKB-KW"/>
</dbReference>
<dbReference type="GO" id="GO:0002161">
    <property type="term" value="F:aminoacyl-tRNA deacylase activity"/>
    <property type="evidence" value="ECO:0007669"/>
    <property type="project" value="InterPro"/>
</dbReference>
<dbReference type="CDD" id="cd04335">
    <property type="entry name" value="PrdX_deacylase"/>
    <property type="match status" value="1"/>
</dbReference>
<reference evidence="4" key="1">
    <citation type="submission" date="2017-12" db="EMBL/GenBank/DDBJ databases">
        <title>Draft genome sequence of Telmatospirillum siberiense 26-4b1T, an acidotolerant peatland alphaproteobacterium potentially involved in sulfur cycling.</title>
        <authorList>
            <person name="Hausmann B."/>
            <person name="Pjevac P."/>
            <person name="Schreck K."/>
            <person name="Herbold C.W."/>
            <person name="Daims H."/>
            <person name="Wagner M."/>
            <person name="Pester M."/>
            <person name="Loy A."/>
        </authorList>
    </citation>
    <scope>NUCLEOTIDE SEQUENCE [LARGE SCALE GENOMIC DNA]</scope>
    <source>
        <strain evidence="4">26-4b1</strain>
    </source>
</reference>
<feature type="domain" description="YbaK/aminoacyl-tRNA synthetase-associated" evidence="2">
    <location>
        <begin position="29"/>
        <end position="154"/>
    </location>
</feature>
<dbReference type="SUPFAM" id="SSF55826">
    <property type="entry name" value="YbaK/ProRS associated domain"/>
    <property type="match status" value="1"/>
</dbReference>
<dbReference type="AlphaFoldDB" id="A0A2N3PQJ9"/>
<dbReference type="InterPro" id="IPR036754">
    <property type="entry name" value="YbaK/aa-tRNA-synt-asso_dom_sf"/>
</dbReference>
<dbReference type="InterPro" id="IPR007214">
    <property type="entry name" value="YbaK/aa-tRNA-synth-assoc-dom"/>
</dbReference>
<dbReference type="EMBL" id="PIUM01000028">
    <property type="protein sequence ID" value="PKU22662.1"/>
    <property type="molecule type" value="Genomic_DNA"/>
</dbReference>
<dbReference type="PANTHER" id="PTHR31423">
    <property type="entry name" value="YBAK DOMAIN-CONTAINING PROTEIN"/>
    <property type="match status" value="1"/>
</dbReference>
<dbReference type="PANTHER" id="PTHR31423:SF3">
    <property type="entry name" value="PROLYL-TRNA SYNTHETASE ASSOCIATED DOMAIN-CONTAINING PROTEIN 1-RELATED"/>
    <property type="match status" value="1"/>
</dbReference>
<sequence length="169" mass="18657">MDDIRLPYSPEALFARLDALGISHPTTRHPAAFTVEQGNRVWGDIPGMHCKNLFLKDAKGKLWLVVAPAERRIDLKRLPDVIGSARLSFGSAALLEEVLGIRPGSVTPFALVNDPGHRVRVVLDAGMMDEPLLNYHPLSNEATTTVTNADFRKFLKDCGHEVRIVRLPG</sequence>
<name>A0A2N3PQJ9_9PROT</name>
<accession>A0A2N3PQJ9</accession>
<gene>
    <name evidence="3" type="ORF">CWS72_20225</name>
</gene>
<protein>
    <submittedName>
        <fullName evidence="3">Prolyl-tRNA synthetase associated domain-containing protein</fullName>
    </submittedName>
</protein>
<dbReference type="OrthoDB" id="5145315at2"/>
<dbReference type="RefSeq" id="WP_101252456.1">
    <property type="nucleotide sequence ID" value="NZ_PIUM01000028.1"/>
</dbReference>
<dbReference type="Gene3D" id="3.90.960.10">
    <property type="entry name" value="YbaK/aminoacyl-tRNA synthetase-associated domain"/>
    <property type="match status" value="1"/>
</dbReference>
<keyword evidence="3" id="KW-0030">Aminoacyl-tRNA synthetase</keyword>
<evidence type="ECO:0000313" key="4">
    <source>
        <dbReference type="Proteomes" id="UP000233293"/>
    </source>
</evidence>
<keyword evidence="4" id="KW-1185">Reference proteome</keyword>
<dbReference type="InterPro" id="IPR040285">
    <property type="entry name" value="ProX/PRXD1"/>
</dbReference>
<evidence type="ECO:0000313" key="3">
    <source>
        <dbReference type="EMBL" id="PKU22662.1"/>
    </source>
</evidence>
<organism evidence="3 4">
    <name type="scientific">Telmatospirillum siberiense</name>
    <dbReference type="NCBI Taxonomy" id="382514"/>
    <lineage>
        <taxon>Bacteria</taxon>
        <taxon>Pseudomonadati</taxon>
        <taxon>Pseudomonadota</taxon>
        <taxon>Alphaproteobacteria</taxon>
        <taxon>Rhodospirillales</taxon>
        <taxon>Rhodospirillaceae</taxon>
        <taxon>Telmatospirillum</taxon>
    </lineage>
</organism>
<proteinExistence type="inferred from homology"/>
<keyword evidence="3" id="KW-0436">Ligase</keyword>
<evidence type="ECO:0000256" key="1">
    <source>
        <dbReference type="ARBA" id="ARBA00010201"/>
    </source>
</evidence>
<comment type="similarity">
    <text evidence="1">Belongs to the PRORSD1 family.</text>
</comment>
<comment type="caution">
    <text evidence="3">The sequence shown here is derived from an EMBL/GenBank/DDBJ whole genome shotgun (WGS) entry which is preliminary data.</text>
</comment>